<accession>A0A9W7YDY5</accession>
<dbReference type="PANTHER" id="PTHR21255:SF7">
    <property type="entry name" value="DYNEIN LIGHT CHAIN TCTEX-TYPE PROTEIN 2B"/>
    <property type="match status" value="1"/>
</dbReference>
<dbReference type="Proteomes" id="UP001143981">
    <property type="component" value="Unassembled WGS sequence"/>
</dbReference>
<gene>
    <name evidence="1" type="primary">TCTEX1D2</name>
    <name evidence="1" type="ORF">LPJ61_002503</name>
</gene>
<sequence>MVEAGAGHGFRAPAAKAAIGEVLRRELEGVQYEGDQMAKLGWTVGALINERLAADADAGLERYKFVTNVSIFQNIGQGTHMGCSAVWDPDTDAAVMETYTSDSIRCVAVVFAARVC</sequence>
<dbReference type="GO" id="GO:0005737">
    <property type="term" value="C:cytoplasm"/>
    <property type="evidence" value="ECO:0007669"/>
    <property type="project" value="TreeGrafter"/>
</dbReference>
<dbReference type="EMBL" id="JANBOI010000322">
    <property type="protein sequence ID" value="KAJ1731495.1"/>
    <property type="molecule type" value="Genomic_DNA"/>
</dbReference>
<dbReference type="GO" id="GO:0005868">
    <property type="term" value="C:cytoplasmic dynein complex"/>
    <property type="evidence" value="ECO:0007669"/>
    <property type="project" value="TreeGrafter"/>
</dbReference>
<dbReference type="GO" id="GO:0045505">
    <property type="term" value="F:dynein intermediate chain binding"/>
    <property type="evidence" value="ECO:0007669"/>
    <property type="project" value="TreeGrafter"/>
</dbReference>
<dbReference type="InterPro" id="IPR005334">
    <property type="entry name" value="Tctex-1-like"/>
</dbReference>
<protein>
    <submittedName>
        <fullName evidence="1">Tctex1 domain-containing protein 2</fullName>
    </submittedName>
</protein>
<keyword evidence="2" id="KW-1185">Reference proteome</keyword>
<name>A0A9W7YDY5_9FUNG</name>
<dbReference type="GO" id="GO:0007018">
    <property type="term" value="P:microtubule-based movement"/>
    <property type="evidence" value="ECO:0007669"/>
    <property type="project" value="TreeGrafter"/>
</dbReference>
<dbReference type="AlphaFoldDB" id="A0A9W7YDY5"/>
<dbReference type="OrthoDB" id="10260741at2759"/>
<proteinExistence type="predicted"/>
<dbReference type="Gene3D" id="3.30.1140.40">
    <property type="entry name" value="Tctex-1"/>
    <property type="match status" value="1"/>
</dbReference>
<reference evidence="1" key="1">
    <citation type="submission" date="2022-07" db="EMBL/GenBank/DDBJ databases">
        <title>Phylogenomic reconstructions and comparative analyses of Kickxellomycotina fungi.</title>
        <authorList>
            <person name="Reynolds N.K."/>
            <person name="Stajich J.E."/>
            <person name="Barry K."/>
            <person name="Grigoriev I.V."/>
            <person name="Crous P."/>
            <person name="Smith M.E."/>
        </authorList>
    </citation>
    <scope>NUCLEOTIDE SEQUENCE</scope>
    <source>
        <strain evidence="1">BCRC 34381</strain>
    </source>
</reference>
<evidence type="ECO:0000313" key="1">
    <source>
        <dbReference type="EMBL" id="KAJ1731495.1"/>
    </source>
</evidence>
<evidence type="ECO:0000313" key="2">
    <source>
        <dbReference type="Proteomes" id="UP001143981"/>
    </source>
</evidence>
<comment type="caution">
    <text evidence="1">The sequence shown here is derived from an EMBL/GenBank/DDBJ whole genome shotgun (WGS) entry which is preliminary data.</text>
</comment>
<organism evidence="1 2">
    <name type="scientific">Coemansia biformis</name>
    <dbReference type="NCBI Taxonomy" id="1286918"/>
    <lineage>
        <taxon>Eukaryota</taxon>
        <taxon>Fungi</taxon>
        <taxon>Fungi incertae sedis</taxon>
        <taxon>Zoopagomycota</taxon>
        <taxon>Kickxellomycotina</taxon>
        <taxon>Kickxellomycetes</taxon>
        <taxon>Kickxellales</taxon>
        <taxon>Kickxellaceae</taxon>
        <taxon>Coemansia</taxon>
    </lineage>
</organism>
<dbReference type="CDD" id="cd21459">
    <property type="entry name" value="DLC-like_TCTEX1D2"/>
    <property type="match status" value="1"/>
</dbReference>
<dbReference type="InterPro" id="IPR038586">
    <property type="entry name" value="Tctex-1-like_sf"/>
</dbReference>
<dbReference type="Pfam" id="PF03645">
    <property type="entry name" value="Tctex-1"/>
    <property type="match status" value="1"/>
</dbReference>
<dbReference type="PANTHER" id="PTHR21255">
    <property type="entry name" value="T-COMPLEX-ASSOCIATED-TESTIS-EXPRESSED 1/ DYNEIN LIGHT CHAIN"/>
    <property type="match status" value="1"/>
</dbReference>